<organism evidence="1 2">
    <name type="scientific">Stenotrophomonas lacuserhaii</name>
    <dbReference type="NCBI Taxonomy" id="2760084"/>
    <lineage>
        <taxon>Bacteria</taxon>
        <taxon>Pseudomonadati</taxon>
        <taxon>Pseudomonadota</taxon>
        <taxon>Gammaproteobacteria</taxon>
        <taxon>Lysobacterales</taxon>
        <taxon>Lysobacteraceae</taxon>
        <taxon>Stenotrophomonas</taxon>
    </lineage>
</organism>
<dbReference type="InterPro" id="IPR021649">
    <property type="entry name" value="DUF3247"/>
</dbReference>
<dbReference type="AlphaFoldDB" id="A0A8X8FJG7"/>
<proteinExistence type="predicted"/>
<dbReference type="Proteomes" id="UP000636938">
    <property type="component" value="Unassembled WGS sequence"/>
</dbReference>
<dbReference type="EMBL" id="JACSQS010000001">
    <property type="protein sequence ID" value="MBD7952948.1"/>
    <property type="molecule type" value="Genomic_DNA"/>
</dbReference>
<reference evidence="1 2" key="1">
    <citation type="submission" date="2020-08" db="EMBL/GenBank/DDBJ databases">
        <title>A Genomic Blueprint of the Chicken Gut Microbiome.</title>
        <authorList>
            <person name="Gilroy R."/>
            <person name="Ravi A."/>
            <person name="Getino M."/>
            <person name="Pursley I."/>
            <person name="Horton D.L."/>
            <person name="Alikhan N.-F."/>
            <person name="Baker D."/>
            <person name="Gharbi K."/>
            <person name="Hall N."/>
            <person name="Watson M."/>
            <person name="Adriaenssens E.M."/>
            <person name="Foster-Nyarko E."/>
            <person name="Jarju S."/>
            <person name="Secka A."/>
            <person name="Antonio M."/>
            <person name="Oren A."/>
            <person name="Chaudhuri R."/>
            <person name="La Ragione R.M."/>
            <person name="Hildebrand F."/>
            <person name="Pallen M.J."/>
        </authorList>
    </citation>
    <scope>NUCLEOTIDE SEQUENCE [LARGE SCALE GENOMIC DNA]</scope>
    <source>
        <strain evidence="1 2">Sa5BUN4</strain>
    </source>
</reference>
<accession>A0A8X8FJG7</accession>
<evidence type="ECO:0000313" key="2">
    <source>
        <dbReference type="Proteomes" id="UP000636938"/>
    </source>
</evidence>
<sequence length="93" mass="10553">MSQRAPRIHTDPDAIQRLKALQLQLDAELLAELHMRDGRVIVGTIVERPNIQQFIDEEGNEGTNGLIRLDAGQEPVQLIWLDEVERVVRIGSF</sequence>
<dbReference type="RefSeq" id="WP_191768568.1">
    <property type="nucleotide sequence ID" value="NZ_CP167825.1"/>
</dbReference>
<dbReference type="Pfam" id="PF11607">
    <property type="entry name" value="DUF3247"/>
    <property type="match status" value="1"/>
</dbReference>
<gene>
    <name evidence="1" type="ORF">H9654_01915</name>
</gene>
<protein>
    <submittedName>
        <fullName evidence="1">DUF3247 family protein</fullName>
    </submittedName>
</protein>
<evidence type="ECO:0000313" key="1">
    <source>
        <dbReference type="EMBL" id="MBD7952948.1"/>
    </source>
</evidence>
<comment type="caution">
    <text evidence="1">The sequence shown here is derived from an EMBL/GenBank/DDBJ whole genome shotgun (WGS) entry which is preliminary data.</text>
</comment>
<name>A0A8X8FJG7_9GAMM</name>
<keyword evidence="2" id="KW-1185">Reference proteome</keyword>
<dbReference type="Gene3D" id="2.30.30.720">
    <property type="entry name" value="Protein of unknown function (DUF3247)"/>
    <property type="match status" value="1"/>
</dbReference>